<feature type="non-terminal residue" evidence="2">
    <location>
        <position position="1"/>
    </location>
</feature>
<keyword evidence="1" id="KW-1133">Transmembrane helix</keyword>
<keyword evidence="3" id="KW-1185">Reference proteome</keyword>
<dbReference type="OrthoDB" id="5514856at2759"/>
<proteinExistence type="predicted"/>
<dbReference type="Proteomes" id="UP000054007">
    <property type="component" value="Unassembled WGS sequence"/>
</dbReference>
<dbReference type="AlphaFoldDB" id="A0A0D7BCU6"/>
<gene>
    <name evidence="2" type="ORF">CYLTODRAFT_314855</name>
</gene>
<name>A0A0D7BCU6_9AGAR</name>
<protein>
    <submittedName>
        <fullName evidence="2">Uncharacterized protein</fullName>
    </submittedName>
</protein>
<feature type="transmembrane region" description="Helical" evidence="1">
    <location>
        <begin position="24"/>
        <end position="44"/>
    </location>
</feature>
<dbReference type="EMBL" id="KN880505">
    <property type="protein sequence ID" value="KIY68313.1"/>
    <property type="molecule type" value="Genomic_DNA"/>
</dbReference>
<organism evidence="2 3">
    <name type="scientific">Cylindrobasidium torrendii FP15055 ss-10</name>
    <dbReference type="NCBI Taxonomy" id="1314674"/>
    <lineage>
        <taxon>Eukaryota</taxon>
        <taxon>Fungi</taxon>
        <taxon>Dikarya</taxon>
        <taxon>Basidiomycota</taxon>
        <taxon>Agaricomycotina</taxon>
        <taxon>Agaricomycetes</taxon>
        <taxon>Agaricomycetidae</taxon>
        <taxon>Agaricales</taxon>
        <taxon>Marasmiineae</taxon>
        <taxon>Physalacriaceae</taxon>
        <taxon>Cylindrobasidium</taxon>
    </lineage>
</organism>
<keyword evidence="1" id="KW-0472">Membrane</keyword>
<evidence type="ECO:0000256" key="1">
    <source>
        <dbReference type="SAM" id="Phobius"/>
    </source>
</evidence>
<keyword evidence="1" id="KW-0812">Transmembrane</keyword>
<reference evidence="2 3" key="1">
    <citation type="journal article" date="2015" name="Fungal Genet. Biol.">
        <title>Evolution of novel wood decay mechanisms in Agaricales revealed by the genome sequences of Fistulina hepatica and Cylindrobasidium torrendii.</title>
        <authorList>
            <person name="Floudas D."/>
            <person name="Held B.W."/>
            <person name="Riley R."/>
            <person name="Nagy L.G."/>
            <person name="Koehler G."/>
            <person name="Ransdell A.S."/>
            <person name="Younus H."/>
            <person name="Chow J."/>
            <person name="Chiniquy J."/>
            <person name="Lipzen A."/>
            <person name="Tritt A."/>
            <person name="Sun H."/>
            <person name="Haridas S."/>
            <person name="LaButti K."/>
            <person name="Ohm R.A."/>
            <person name="Kues U."/>
            <person name="Blanchette R.A."/>
            <person name="Grigoriev I.V."/>
            <person name="Minto R.E."/>
            <person name="Hibbett D.S."/>
        </authorList>
    </citation>
    <scope>NUCLEOTIDE SEQUENCE [LARGE SCALE GENOMIC DNA]</scope>
    <source>
        <strain evidence="2 3">FP15055 ss-10</strain>
    </source>
</reference>
<feature type="non-terminal residue" evidence="2">
    <location>
        <position position="54"/>
    </location>
</feature>
<evidence type="ECO:0000313" key="3">
    <source>
        <dbReference type="Proteomes" id="UP000054007"/>
    </source>
</evidence>
<accession>A0A0D7BCU6</accession>
<sequence length="54" mass="5866">RRNESEKSGFASFLDEEVWAPEKLAGNISIVTAVTVFLGGIAVVRTWGDIFIPA</sequence>
<evidence type="ECO:0000313" key="2">
    <source>
        <dbReference type="EMBL" id="KIY68313.1"/>
    </source>
</evidence>